<evidence type="ECO:0000313" key="14">
    <source>
        <dbReference type="Proteomes" id="UP000504632"/>
    </source>
</evidence>
<gene>
    <name evidence="15" type="primary">lman2lb</name>
</gene>
<keyword evidence="4" id="KW-0732">Signal</keyword>
<dbReference type="GO" id="GO:0000139">
    <property type="term" value="C:Golgi membrane"/>
    <property type="evidence" value="ECO:0007669"/>
    <property type="project" value="UniProtKB-SubCell"/>
</dbReference>
<dbReference type="InParanoid" id="A0A6J2WTR3"/>
<dbReference type="SUPFAM" id="SSF49899">
    <property type="entry name" value="Concanavalin A-like lectins/glucanases"/>
    <property type="match status" value="1"/>
</dbReference>
<feature type="domain" description="L-type lectin-like" evidence="13">
    <location>
        <begin position="82"/>
        <end position="307"/>
    </location>
</feature>
<dbReference type="Gene3D" id="2.60.120.200">
    <property type="match status" value="1"/>
</dbReference>
<dbReference type="PANTHER" id="PTHR12223">
    <property type="entry name" value="VESICULAR MANNOSE-BINDING LECTIN"/>
    <property type="match status" value="1"/>
</dbReference>
<evidence type="ECO:0000313" key="15">
    <source>
        <dbReference type="RefSeq" id="XP_030647655.1"/>
    </source>
</evidence>
<evidence type="ECO:0000256" key="10">
    <source>
        <dbReference type="ARBA" id="ARBA00023180"/>
    </source>
</evidence>
<evidence type="ECO:0000256" key="4">
    <source>
        <dbReference type="ARBA" id="ARBA00022729"/>
    </source>
</evidence>
<dbReference type="Pfam" id="PF03388">
    <property type="entry name" value="Lectin_leg-like"/>
    <property type="match status" value="1"/>
</dbReference>
<dbReference type="InterPro" id="IPR013320">
    <property type="entry name" value="ConA-like_dom_sf"/>
</dbReference>
<protein>
    <submittedName>
        <fullName evidence="15">Lectin, mannose-binding 2-like b</fullName>
    </submittedName>
</protein>
<keyword evidence="8 12" id="KW-0472">Membrane</keyword>
<dbReference type="GO" id="GO:0005789">
    <property type="term" value="C:endoplasmic reticulum membrane"/>
    <property type="evidence" value="ECO:0007669"/>
    <property type="project" value="TreeGrafter"/>
</dbReference>
<dbReference type="CTD" id="767766"/>
<evidence type="ECO:0000256" key="12">
    <source>
        <dbReference type="SAM" id="Phobius"/>
    </source>
</evidence>
<keyword evidence="10" id="KW-0325">Glycoprotein</keyword>
<dbReference type="Proteomes" id="UP000504632">
    <property type="component" value="Chromosome 14"/>
</dbReference>
<keyword evidence="9" id="KW-1015">Disulfide bond</keyword>
<name>A0A6J2WTR3_CHACN</name>
<dbReference type="GO" id="GO:0006888">
    <property type="term" value="P:endoplasmic reticulum to Golgi vesicle-mediated transport"/>
    <property type="evidence" value="ECO:0007669"/>
    <property type="project" value="TreeGrafter"/>
</dbReference>
<proteinExistence type="predicted"/>
<dbReference type="InterPro" id="IPR005052">
    <property type="entry name" value="Lectin_leg"/>
</dbReference>
<dbReference type="GO" id="GO:0030134">
    <property type="term" value="C:COPII-coated ER to Golgi transport vesicle"/>
    <property type="evidence" value="ECO:0007669"/>
    <property type="project" value="TreeGrafter"/>
</dbReference>
<dbReference type="PROSITE" id="PS51328">
    <property type="entry name" value="L_LECTIN_LIKE"/>
    <property type="match status" value="1"/>
</dbReference>
<evidence type="ECO:0000256" key="6">
    <source>
        <dbReference type="ARBA" id="ARBA00022989"/>
    </source>
</evidence>
<evidence type="ECO:0000256" key="8">
    <source>
        <dbReference type="ARBA" id="ARBA00023136"/>
    </source>
</evidence>
<dbReference type="GeneID" id="115827893"/>
<evidence type="ECO:0000256" key="3">
    <source>
        <dbReference type="ARBA" id="ARBA00022723"/>
    </source>
</evidence>
<dbReference type="OrthoDB" id="270293at2759"/>
<dbReference type="AlphaFoldDB" id="A0A6J2WTR3"/>
<evidence type="ECO:0000256" key="2">
    <source>
        <dbReference type="ARBA" id="ARBA00022692"/>
    </source>
</evidence>
<organism evidence="14 15">
    <name type="scientific">Chanos chanos</name>
    <name type="common">Milkfish</name>
    <name type="synonym">Mugil chanos</name>
    <dbReference type="NCBI Taxonomy" id="29144"/>
    <lineage>
        <taxon>Eukaryota</taxon>
        <taxon>Metazoa</taxon>
        <taxon>Chordata</taxon>
        <taxon>Craniata</taxon>
        <taxon>Vertebrata</taxon>
        <taxon>Euteleostomi</taxon>
        <taxon>Actinopterygii</taxon>
        <taxon>Neopterygii</taxon>
        <taxon>Teleostei</taxon>
        <taxon>Ostariophysi</taxon>
        <taxon>Gonorynchiformes</taxon>
        <taxon>Chanidae</taxon>
        <taxon>Chanos</taxon>
    </lineage>
</organism>
<reference evidence="15" key="1">
    <citation type="submission" date="2025-08" db="UniProtKB">
        <authorList>
            <consortium name="RefSeq"/>
        </authorList>
    </citation>
    <scope>IDENTIFICATION</scope>
</reference>
<sequence length="379" mass="43329">MVTECEHKQLRKKRPFNDFQGRAHPRRSKMAAIMNRSGWSSSSVVRQFLFPSINYIKKQLILAVLVLLTHLCLGNNDYELDEFLKREFSLTKPYQGVGSSSFSHWDLMGTAMITPECVRLTPDMQSRQGAVWSRLPCYLRDWELRVQFKIHGQGKKNLNGDGMAIWLTKERMQHGPVFGNMNHFTGLAVFVDTYPNEDKQHERVFPYISAMVGNGSLAYDHDRDGRPTELGGCNALVRNSNHDTFLLIRYMHNTLTVMTDIDGKQEWKECLEVPGVRMPTGYYFGASSATGDLSDNHDLISMKLYQLSAERSPDEEEEAISLPSVDNRAQYTVDVEEPGMSGVTLFFTILFSIIGLFVLGVVGVVLYGRWQDNRRKRFY</sequence>
<dbReference type="GO" id="GO:0005793">
    <property type="term" value="C:endoplasmic reticulum-Golgi intermediate compartment"/>
    <property type="evidence" value="ECO:0007669"/>
    <property type="project" value="TreeGrafter"/>
</dbReference>
<evidence type="ECO:0000256" key="7">
    <source>
        <dbReference type="ARBA" id="ARBA00023034"/>
    </source>
</evidence>
<evidence type="ECO:0000256" key="11">
    <source>
        <dbReference type="ARBA" id="ARBA00046288"/>
    </source>
</evidence>
<keyword evidence="5" id="KW-0430">Lectin</keyword>
<keyword evidence="3" id="KW-0479">Metal-binding</keyword>
<dbReference type="GO" id="GO:0046872">
    <property type="term" value="F:metal ion binding"/>
    <property type="evidence" value="ECO:0007669"/>
    <property type="project" value="UniProtKB-KW"/>
</dbReference>
<evidence type="ECO:0000259" key="13">
    <source>
        <dbReference type="PROSITE" id="PS51328"/>
    </source>
</evidence>
<evidence type="ECO:0000256" key="9">
    <source>
        <dbReference type="ARBA" id="ARBA00023157"/>
    </source>
</evidence>
<accession>A0A6J2WTR3</accession>
<keyword evidence="2 12" id="KW-0812">Transmembrane</keyword>
<feature type="transmembrane region" description="Helical" evidence="12">
    <location>
        <begin position="345"/>
        <end position="367"/>
    </location>
</feature>
<dbReference type="RefSeq" id="XP_030647655.1">
    <property type="nucleotide sequence ID" value="XM_030791795.1"/>
</dbReference>
<evidence type="ECO:0000256" key="5">
    <source>
        <dbReference type="ARBA" id="ARBA00022734"/>
    </source>
</evidence>
<keyword evidence="14" id="KW-1185">Reference proteome</keyword>
<dbReference type="InterPro" id="IPR051136">
    <property type="entry name" value="Intracellular_Lectin-GPT"/>
</dbReference>
<dbReference type="FunFam" id="2.60.120.200:FF:000017">
    <property type="entry name" value="Vesicular integral-membrane protein VIP36"/>
    <property type="match status" value="1"/>
</dbReference>
<dbReference type="PANTHER" id="PTHR12223:SF20">
    <property type="entry name" value="VIP36-LIKE PROTEIN"/>
    <property type="match status" value="1"/>
</dbReference>
<keyword evidence="7" id="KW-0333">Golgi apparatus</keyword>
<comment type="subcellular location">
    <subcellularLocation>
        <location evidence="11">Endomembrane system</location>
        <topology evidence="11">Single-pass type I membrane protein</topology>
    </subcellularLocation>
    <subcellularLocation>
        <location evidence="1">Golgi apparatus membrane</location>
        <topology evidence="1">Single-pass membrane protein</topology>
    </subcellularLocation>
</comment>
<keyword evidence="6 12" id="KW-1133">Transmembrane helix</keyword>
<dbReference type="GO" id="GO:0005537">
    <property type="term" value="F:D-mannose binding"/>
    <property type="evidence" value="ECO:0007669"/>
    <property type="project" value="TreeGrafter"/>
</dbReference>
<evidence type="ECO:0000256" key="1">
    <source>
        <dbReference type="ARBA" id="ARBA00004194"/>
    </source>
</evidence>